<feature type="transmembrane region" description="Helical" evidence="1">
    <location>
        <begin position="131"/>
        <end position="149"/>
    </location>
</feature>
<keyword evidence="1" id="KW-0812">Transmembrane</keyword>
<proteinExistence type="predicted"/>
<feature type="transmembrane region" description="Helical" evidence="1">
    <location>
        <begin position="248"/>
        <end position="267"/>
    </location>
</feature>
<feature type="transmembrane region" description="Helical" evidence="1">
    <location>
        <begin position="273"/>
        <end position="299"/>
    </location>
</feature>
<dbReference type="PANTHER" id="PTHR35804:SF1">
    <property type="entry name" value="LYSINE EXPORTER LYSO"/>
    <property type="match status" value="1"/>
</dbReference>
<sequence length="300" mass="32607">MLLNVLLILLPLVIGYLVPLSNQRLIRLVNQSLGKMVYLILFLMGLGLAYVENLGSNLAVIFEVAAIMLGAITLCNLLALWWLDKRSPPTHEAIDTKQPNKLHMLWESLRLCFVVLAGVGLGLLVDLRVLPIDKLSEWALMLLLLLIGIQMRNSGMRLRQILLNPWGMKIALTVIVSSWLGSMLAAQWLGMPWNHALALASSFGWYSLSGILVADKLGPVLGSAAFINDLGRELIAIMIIPVLMRRHPSAAIGYGGATALDFTLPVIQKSGGIQVVPVAIVSGFILSLLGPILILGFLAI</sequence>
<dbReference type="GO" id="GO:0005886">
    <property type="term" value="C:plasma membrane"/>
    <property type="evidence" value="ECO:0007669"/>
    <property type="project" value="TreeGrafter"/>
</dbReference>
<feature type="transmembrane region" description="Helical" evidence="1">
    <location>
        <begin position="6"/>
        <end position="21"/>
    </location>
</feature>
<evidence type="ECO:0000313" key="2">
    <source>
        <dbReference type="EMBL" id="PJC93549.1"/>
    </source>
</evidence>
<reference evidence="2 3" key="1">
    <citation type="submission" date="2017-11" db="EMBL/GenBank/DDBJ databases">
        <title>Draft genome sequence of environmental isolate Aeromonas lusitania sp. nov. MDC 2473.</title>
        <authorList>
            <person name="Colston S.M."/>
            <person name="Navarro A."/>
            <person name="Martinez-Murcia A.J."/>
            <person name="Graf J."/>
        </authorList>
    </citation>
    <scope>NUCLEOTIDE SEQUENCE [LARGE SCALE GENOMIC DNA]</scope>
    <source>
        <strain evidence="2 3">MDC 2473</strain>
    </source>
</reference>
<name>A0A2M8HAH1_9GAMM</name>
<dbReference type="GO" id="GO:0015661">
    <property type="term" value="F:L-lysine efflux transmembrane transporter activity"/>
    <property type="evidence" value="ECO:0007669"/>
    <property type="project" value="InterPro"/>
</dbReference>
<comment type="caution">
    <text evidence="2">The sequence shown here is derived from an EMBL/GenBank/DDBJ whole genome shotgun (WGS) entry which is preliminary data.</text>
</comment>
<keyword evidence="3" id="KW-1185">Reference proteome</keyword>
<dbReference type="OrthoDB" id="5451742at2"/>
<evidence type="ECO:0000313" key="3">
    <source>
        <dbReference type="Proteomes" id="UP000232060"/>
    </source>
</evidence>
<keyword evidence="1" id="KW-1133">Transmembrane helix</keyword>
<dbReference type="InterPro" id="IPR005642">
    <property type="entry name" value="LysO"/>
</dbReference>
<dbReference type="AlphaFoldDB" id="A0A2M8HAH1"/>
<keyword evidence="1" id="KW-0472">Membrane</keyword>
<dbReference type="RefSeq" id="WP_100859510.1">
    <property type="nucleotide sequence ID" value="NZ_PGCP01000012.1"/>
</dbReference>
<dbReference type="EMBL" id="PGCP01000012">
    <property type="protein sequence ID" value="PJC93549.1"/>
    <property type="molecule type" value="Genomic_DNA"/>
</dbReference>
<organism evidence="2 3">
    <name type="scientific">Aeromonas lusitana</name>
    <dbReference type="NCBI Taxonomy" id="931529"/>
    <lineage>
        <taxon>Bacteria</taxon>
        <taxon>Pseudomonadati</taxon>
        <taxon>Pseudomonadota</taxon>
        <taxon>Gammaproteobacteria</taxon>
        <taxon>Aeromonadales</taxon>
        <taxon>Aeromonadaceae</taxon>
        <taxon>Aeromonas</taxon>
    </lineage>
</organism>
<gene>
    <name evidence="2" type="ORF">CUC44_08380</name>
</gene>
<evidence type="ECO:0000256" key="1">
    <source>
        <dbReference type="SAM" id="Phobius"/>
    </source>
</evidence>
<dbReference type="Proteomes" id="UP000232060">
    <property type="component" value="Unassembled WGS sequence"/>
</dbReference>
<feature type="transmembrane region" description="Helical" evidence="1">
    <location>
        <begin position="203"/>
        <end position="227"/>
    </location>
</feature>
<accession>A0A2M8HAH1</accession>
<feature type="transmembrane region" description="Helical" evidence="1">
    <location>
        <begin position="104"/>
        <end position="125"/>
    </location>
</feature>
<feature type="transmembrane region" description="Helical" evidence="1">
    <location>
        <begin position="170"/>
        <end position="191"/>
    </location>
</feature>
<feature type="transmembrane region" description="Helical" evidence="1">
    <location>
        <begin position="57"/>
        <end position="83"/>
    </location>
</feature>
<dbReference type="Pfam" id="PF03956">
    <property type="entry name" value="Lys_export"/>
    <property type="match status" value="1"/>
</dbReference>
<evidence type="ECO:0008006" key="4">
    <source>
        <dbReference type="Google" id="ProtNLM"/>
    </source>
</evidence>
<dbReference type="PANTHER" id="PTHR35804">
    <property type="entry name" value="LYSINE EXPORTER LYSO"/>
    <property type="match status" value="1"/>
</dbReference>
<feature type="transmembrane region" description="Helical" evidence="1">
    <location>
        <begin position="33"/>
        <end position="51"/>
    </location>
</feature>
<protein>
    <recommendedName>
        <fullName evidence="4">DUF340 domain-containing protein</fullName>
    </recommendedName>
</protein>